<keyword evidence="2" id="KW-1185">Reference proteome</keyword>
<evidence type="ECO:0000313" key="2">
    <source>
        <dbReference type="Proteomes" id="UP000663193"/>
    </source>
</evidence>
<dbReference type="Proteomes" id="UP000663193">
    <property type="component" value="Chromosome 13"/>
</dbReference>
<sequence length="87" mass="9936">MLRRRPPFARGEVCLGERGCARVVWCGFQSRMECMVGENWPNVGEGRNSPKRRSGIDDGIDRRGVWLVGWDGMGWMVCEGYLGSAWW</sequence>
<organism evidence="1 2">
    <name type="scientific">Phaeosphaeria nodorum (strain SN15 / ATCC MYA-4574 / FGSC 10173)</name>
    <name type="common">Glume blotch fungus</name>
    <name type="synonym">Parastagonospora nodorum</name>
    <dbReference type="NCBI Taxonomy" id="321614"/>
    <lineage>
        <taxon>Eukaryota</taxon>
        <taxon>Fungi</taxon>
        <taxon>Dikarya</taxon>
        <taxon>Ascomycota</taxon>
        <taxon>Pezizomycotina</taxon>
        <taxon>Dothideomycetes</taxon>
        <taxon>Pleosporomycetidae</taxon>
        <taxon>Pleosporales</taxon>
        <taxon>Pleosporineae</taxon>
        <taxon>Phaeosphaeriaceae</taxon>
        <taxon>Parastagonospora</taxon>
    </lineage>
</organism>
<dbReference type="AlphaFoldDB" id="A0A7U2FC37"/>
<dbReference type="EMBL" id="CP069035">
    <property type="protein sequence ID" value="QRD02487.1"/>
    <property type="molecule type" value="Genomic_DNA"/>
</dbReference>
<gene>
    <name evidence="1" type="ORF">JI435_418120</name>
</gene>
<dbReference type="VEuPathDB" id="FungiDB:JI435_418120"/>
<proteinExistence type="predicted"/>
<protein>
    <submittedName>
        <fullName evidence="1">Uncharacterized protein</fullName>
    </submittedName>
</protein>
<evidence type="ECO:0000313" key="1">
    <source>
        <dbReference type="EMBL" id="QRD02487.1"/>
    </source>
</evidence>
<name>A0A7U2FC37_PHANO</name>
<reference evidence="2" key="1">
    <citation type="journal article" date="2021" name="BMC Genomics">
        <title>Chromosome-level genome assembly and manually-curated proteome of model necrotroph Parastagonospora nodorum Sn15 reveals a genome-wide trove of candidate effector homologs, and redundancy of virulence-related functions within an accessory chromosome.</title>
        <authorList>
            <person name="Bertazzoni S."/>
            <person name="Jones D.A.B."/>
            <person name="Phan H.T."/>
            <person name="Tan K.-C."/>
            <person name="Hane J.K."/>
        </authorList>
    </citation>
    <scope>NUCLEOTIDE SEQUENCE [LARGE SCALE GENOMIC DNA]</scope>
    <source>
        <strain evidence="2">SN15 / ATCC MYA-4574 / FGSC 10173)</strain>
    </source>
</reference>
<accession>A0A7U2FC37</accession>